<dbReference type="PANTHER" id="PTHR46577">
    <property type="entry name" value="HTH-TYPE TRANSCRIPTIONAL REGULATORY PROTEIN GABR"/>
    <property type="match status" value="1"/>
</dbReference>
<dbReference type="SUPFAM" id="SSF53383">
    <property type="entry name" value="PLP-dependent transferases"/>
    <property type="match status" value="1"/>
</dbReference>
<evidence type="ECO:0000313" key="8">
    <source>
        <dbReference type="Proteomes" id="UP001597368"/>
    </source>
</evidence>
<dbReference type="InterPro" id="IPR051446">
    <property type="entry name" value="HTH_trans_reg/aminotransferase"/>
</dbReference>
<evidence type="ECO:0000256" key="3">
    <source>
        <dbReference type="ARBA" id="ARBA00023015"/>
    </source>
</evidence>
<organism evidence="7 8">
    <name type="scientific">Nonomuraea mangrovi</name>
    <dbReference type="NCBI Taxonomy" id="2316207"/>
    <lineage>
        <taxon>Bacteria</taxon>
        <taxon>Bacillati</taxon>
        <taxon>Actinomycetota</taxon>
        <taxon>Actinomycetes</taxon>
        <taxon>Streptosporangiales</taxon>
        <taxon>Streptosporangiaceae</taxon>
        <taxon>Nonomuraea</taxon>
    </lineage>
</organism>
<evidence type="ECO:0000256" key="1">
    <source>
        <dbReference type="ARBA" id="ARBA00005384"/>
    </source>
</evidence>
<dbReference type="Proteomes" id="UP001597368">
    <property type="component" value="Unassembled WGS sequence"/>
</dbReference>
<dbReference type="GO" id="GO:0008483">
    <property type="term" value="F:transaminase activity"/>
    <property type="evidence" value="ECO:0007669"/>
    <property type="project" value="UniProtKB-KW"/>
</dbReference>
<keyword evidence="4" id="KW-0238">DNA-binding</keyword>
<dbReference type="InterPro" id="IPR036388">
    <property type="entry name" value="WH-like_DNA-bd_sf"/>
</dbReference>
<dbReference type="PROSITE" id="PS50949">
    <property type="entry name" value="HTH_GNTR"/>
    <property type="match status" value="1"/>
</dbReference>
<dbReference type="InterPro" id="IPR036390">
    <property type="entry name" value="WH_DNA-bd_sf"/>
</dbReference>
<dbReference type="InterPro" id="IPR000524">
    <property type="entry name" value="Tscrpt_reg_HTH_GntR"/>
</dbReference>
<dbReference type="CDD" id="cd00609">
    <property type="entry name" value="AAT_like"/>
    <property type="match status" value="1"/>
</dbReference>
<keyword evidence="8" id="KW-1185">Reference proteome</keyword>
<gene>
    <name evidence="7" type="ORF">ACFSKW_05835</name>
</gene>
<evidence type="ECO:0000256" key="2">
    <source>
        <dbReference type="ARBA" id="ARBA00022898"/>
    </source>
</evidence>
<reference evidence="8" key="1">
    <citation type="journal article" date="2019" name="Int. J. Syst. Evol. Microbiol.">
        <title>The Global Catalogue of Microorganisms (GCM) 10K type strain sequencing project: providing services to taxonomists for standard genome sequencing and annotation.</title>
        <authorList>
            <consortium name="The Broad Institute Genomics Platform"/>
            <consortium name="The Broad Institute Genome Sequencing Center for Infectious Disease"/>
            <person name="Wu L."/>
            <person name="Ma J."/>
        </authorList>
    </citation>
    <scope>NUCLEOTIDE SEQUENCE [LARGE SCALE GENOMIC DNA]</scope>
    <source>
        <strain evidence="8">ICMP 6774ER</strain>
    </source>
</reference>
<dbReference type="Pfam" id="PF00392">
    <property type="entry name" value="GntR"/>
    <property type="match status" value="1"/>
</dbReference>
<keyword evidence="7" id="KW-0032">Aminotransferase</keyword>
<keyword evidence="3" id="KW-0805">Transcription regulation</keyword>
<dbReference type="CDD" id="cd07377">
    <property type="entry name" value="WHTH_GntR"/>
    <property type="match status" value="1"/>
</dbReference>
<comment type="caution">
    <text evidence="7">The sequence shown here is derived from an EMBL/GenBank/DDBJ whole genome shotgun (WGS) entry which is preliminary data.</text>
</comment>
<dbReference type="InterPro" id="IPR004839">
    <property type="entry name" value="Aminotransferase_I/II_large"/>
</dbReference>
<dbReference type="InterPro" id="IPR015421">
    <property type="entry name" value="PyrdxlP-dep_Trfase_major"/>
</dbReference>
<evidence type="ECO:0000313" key="7">
    <source>
        <dbReference type="EMBL" id="MFD1930995.1"/>
    </source>
</evidence>
<sequence length="475" mass="50617">MSSDWSTSRELLLPAISSAPHGARGRALEQALKEAVRTGRLAGGVRLPSTRDLAAQLGVARGTVTAAYDQLTAEGYLVARRGSGTRVAEGVAMAEQGEGPPTRPRRELIPLRPGLPSMAAFPRTAWLAATRAGLAGLADAELSYPDPAGLAGLRAELAAYLGRVRGVSAGPEEVVVTHGTFESIGLLAAVLRDRGHTTVAVEELCNRDLHDLLELHGFGVEPVTLDEHGLDVEALERTGSRAVVVTAAHQYPLGVALHPARRRALADWARRAGGLVIEDDYDAEYRYDRAPLSAVQGLAPSHVAYLGTLSKTLAPAVRLGWMVVPAALRHEVVRRKELHDRGVSTLQQAAFAHFLREGGYDRHLRRTTSTYRRRRDALLAALAEQLPSWRPYGIAAGLHVVLRLPEGTDDAALAAHLSDHGIATTPLSAYGRAAFPAIVVGYARLSPERLHEAVARLRAAVGPPTVGEASGPPSI</sequence>
<evidence type="ECO:0000256" key="4">
    <source>
        <dbReference type="ARBA" id="ARBA00023125"/>
    </source>
</evidence>
<keyword evidence="5" id="KW-0804">Transcription</keyword>
<dbReference type="InterPro" id="IPR015424">
    <property type="entry name" value="PyrdxlP-dep_Trfase"/>
</dbReference>
<keyword evidence="2" id="KW-0663">Pyridoxal phosphate</keyword>
<name>A0ABW4SN47_9ACTN</name>
<dbReference type="PRINTS" id="PR00035">
    <property type="entry name" value="HTHGNTR"/>
</dbReference>
<proteinExistence type="inferred from homology"/>
<feature type="domain" description="HTH gntR-type" evidence="6">
    <location>
        <begin position="22"/>
        <end position="90"/>
    </location>
</feature>
<dbReference type="Gene3D" id="1.10.10.10">
    <property type="entry name" value="Winged helix-like DNA-binding domain superfamily/Winged helix DNA-binding domain"/>
    <property type="match status" value="1"/>
</dbReference>
<evidence type="ECO:0000259" key="6">
    <source>
        <dbReference type="PROSITE" id="PS50949"/>
    </source>
</evidence>
<keyword evidence="7" id="KW-0808">Transferase</keyword>
<accession>A0ABW4SN47</accession>
<dbReference type="Pfam" id="PF00155">
    <property type="entry name" value="Aminotran_1_2"/>
    <property type="match status" value="1"/>
</dbReference>
<dbReference type="RefSeq" id="WP_379569930.1">
    <property type="nucleotide sequence ID" value="NZ_JBHUFV010000007.1"/>
</dbReference>
<dbReference type="EMBL" id="JBHUFV010000007">
    <property type="protein sequence ID" value="MFD1930995.1"/>
    <property type="molecule type" value="Genomic_DNA"/>
</dbReference>
<comment type="similarity">
    <text evidence="1">In the C-terminal section; belongs to the class-I pyridoxal-phosphate-dependent aminotransferase family.</text>
</comment>
<dbReference type="SUPFAM" id="SSF46785">
    <property type="entry name" value="Winged helix' DNA-binding domain"/>
    <property type="match status" value="1"/>
</dbReference>
<dbReference type="Gene3D" id="3.40.640.10">
    <property type="entry name" value="Type I PLP-dependent aspartate aminotransferase-like (Major domain)"/>
    <property type="match status" value="1"/>
</dbReference>
<evidence type="ECO:0000256" key="5">
    <source>
        <dbReference type="ARBA" id="ARBA00023163"/>
    </source>
</evidence>
<dbReference type="SMART" id="SM00345">
    <property type="entry name" value="HTH_GNTR"/>
    <property type="match status" value="1"/>
</dbReference>
<dbReference type="PANTHER" id="PTHR46577:SF1">
    <property type="entry name" value="HTH-TYPE TRANSCRIPTIONAL REGULATORY PROTEIN GABR"/>
    <property type="match status" value="1"/>
</dbReference>
<protein>
    <submittedName>
        <fullName evidence="7">PLP-dependent aminotransferase family protein</fullName>
    </submittedName>
</protein>